<organism evidence="1 2">
    <name type="scientific">Rotaria magnacalcarata</name>
    <dbReference type="NCBI Taxonomy" id="392030"/>
    <lineage>
        <taxon>Eukaryota</taxon>
        <taxon>Metazoa</taxon>
        <taxon>Spiralia</taxon>
        <taxon>Gnathifera</taxon>
        <taxon>Rotifera</taxon>
        <taxon>Eurotatoria</taxon>
        <taxon>Bdelloidea</taxon>
        <taxon>Philodinida</taxon>
        <taxon>Philodinidae</taxon>
        <taxon>Rotaria</taxon>
    </lineage>
</organism>
<evidence type="ECO:0000313" key="1">
    <source>
        <dbReference type="EMBL" id="CAF2039964.1"/>
    </source>
</evidence>
<protein>
    <submittedName>
        <fullName evidence="1">Uncharacterized protein</fullName>
    </submittedName>
</protein>
<reference evidence="1" key="1">
    <citation type="submission" date="2021-02" db="EMBL/GenBank/DDBJ databases">
        <authorList>
            <person name="Nowell W R."/>
        </authorList>
    </citation>
    <scope>NUCLEOTIDE SEQUENCE</scope>
</reference>
<comment type="caution">
    <text evidence="1">The sequence shown here is derived from an EMBL/GenBank/DDBJ whole genome shotgun (WGS) entry which is preliminary data.</text>
</comment>
<dbReference type="EMBL" id="CAJNRE010004907">
    <property type="protein sequence ID" value="CAF2039964.1"/>
    <property type="molecule type" value="Genomic_DNA"/>
</dbReference>
<proteinExistence type="predicted"/>
<gene>
    <name evidence="1" type="ORF">MBJ925_LOCUS11231</name>
</gene>
<accession>A0A816NU56</accession>
<name>A0A816NU56_9BILA</name>
<sequence>MQQAFVRPLVSIIARSNIILRSNFGVDMMRNKTVEHARHDNDLICSSWEEAIIKECRKPDIPLDILQKQTIDTIHNEDCIQQLITESLTGDNKFYRIE</sequence>
<evidence type="ECO:0000313" key="2">
    <source>
        <dbReference type="Proteomes" id="UP000663824"/>
    </source>
</evidence>
<dbReference type="AlphaFoldDB" id="A0A816NU56"/>
<dbReference type="Proteomes" id="UP000663824">
    <property type="component" value="Unassembled WGS sequence"/>
</dbReference>